<keyword evidence="3" id="KW-1185">Reference proteome</keyword>
<evidence type="ECO:0000313" key="3">
    <source>
        <dbReference type="Proteomes" id="UP001230156"/>
    </source>
</evidence>
<keyword evidence="1" id="KW-0812">Transmembrane</keyword>
<feature type="transmembrane region" description="Helical" evidence="1">
    <location>
        <begin position="456"/>
        <end position="474"/>
    </location>
</feature>
<evidence type="ECO:0000313" key="2">
    <source>
        <dbReference type="EMBL" id="MDQ7251279.1"/>
    </source>
</evidence>
<dbReference type="Gene3D" id="3.40.1090.10">
    <property type="entry name" value="Cytosolic phospholipase A2 catalytic domain"/>
    <property type="match status" value="1"/>
</dbReference>
<evidence type="ECO:0000256" key="1">
    <source>
        <dbReference type="SAM" id="Phobius"/>
    </source>
</evidence>
<dbReference type="PANTHER" id="PTHR10728:SF40">
    <property type="entry name" value="PATATIN FAMILY PROTEIN"/>
    <property type="match status" value="1"/>
</dbReference>
<feature type="transmembrane region" description="Helical" evidence="1">
    <location>
        <begin position="347"/>
        <end position="372"/>
    </location>
</feature>
<comment type="caution">
    <text evidence="2">The sequence shown here is derived from an EMBL/GenBank/DDBJ whole genome shotgun (WGS) entry which is preliminary data.</text>
</comment>
<dbReference type="EMBL" id="JAUYVI010000010">
    <property type="protein sequence ID" value="MDQ7251279.1"/>
    <property type="molecule type" value="Genomic_DNA"/>
</dbReference>
<evidence type="ECO:0008006" key="4">
    <source>
        <dbReference type="Google" id="ProtNLM"/>
    </source>
</evidence>
<dbReference type="RefSeq" id="WP_379961498.1">
    <property type="nucleotide sequence ID" value="NZ_JAUYVI010000010.1"/>
</dbReference>
<dbReference type="Proteomes" id="UP001230156">
    <property type="component" value="Unassembled WGS sequence"/>
</dbReference>
<feature type="transmembrane region" description="Helical" evidence="1">
    <location>
        <begin position="286"/>
        <end position="312"/>
    </location>
</feature>
<name>A0ABU0YU91_9PROT</name>
<reference evidence="3" key="1">
    <citation type="submission" date="2023-08" db="EMBL/GenBank/DDBJ databases">
        <title>Rhodospirillaceae gen. nov., a novel taxon isolated from the Yangtze River Yuezi River estuary sludge.</title>
        <authorList>
            <person name="Ruan L."/>
        </authorList>
    </citation>
    <scope>NUCLEOTIDE SEQUENCE [LARGE SCALE GENOMIC DNA]</scope>
    <source>
        <strain evidence="3">R-7</strain>
    </source>
</reference>
<sequence>MSTHNPADAAAAHHLLCELRDRIATQRLPYQHGDEGRALESLKEVFGLARDVMARHSGCRQFTQLVSDRLNLELRPVTAKWHRRSKAGFLNGRDGADEFRADLEQVQDRLRELSEELHVMAYGEAMPDWPEPDPVMTAEQIDRCFEPVGYGIPAIPQADDPAEKINEAERREVEARRTALAVPGSRPGFDAVGLALSGGGIRSAAFSLGVVQVLAERGLLKGVDFLSTVSGGGYTGSFISARLGASRDADIAGPRGPDTPEIQYLRQRAKYLAAADLKQRWAMVTAAWAGLVLNWTAPLSAIAFLALASTWLPVSACLWTSALGIAVSLILVTLGTYAWAMRSGARAAALAGSALGLTLAIGATVLAAWLIVTGRSALIGFSAGERLTAGGFAGLLAAAPMVIRFIPVLKSPAVRKTVLQVLIPLAGLAVPILALILFFAFRDAALSSYGGTSGRYWLLGIAVVLALMAYPVDVNQTAPLRLYRDSLAETFVRDENLREAIPLQNLNASQAAPYHLINAALNLPSSSNPRLRDRLADFFLFSKHWCGSPLTGYVATGQWRNGKVPLDLATAMAVSGAAVSSRMGMAASRSLSGLLTLLNVRLGFWVRRPAGTANAPATDALGGRPGFACLLREMTGIAMDERCAWLNLSDGGHIENMGIYELLRRRCKFIVSVDGEADPACTFYGLMTLIRHAQIDFGIHMAPDLGEIRPDAATGLSRSHGALFRIHYPAAGAVPAATGLLLYLKLTVTGNEGELIRRYRTAHPDFPHQTTLDQFFDEEQFEAYRALGVHVADAMFIRSLVGPLPPASIAEWFRSLAARLLEPI</sequence>
<dbReference type="PANTHER" id="PTHR10728">
    <property type="entry name" value="CYTOSOLIC PHOSPHOLIPASE A2"/>
    <property type="match status" value="1"/>
</dbReference>
<feature type="transmembrane region" description="Helical" evidence="1">
    <location>
        <begin position="318"/>
        <end position="340"/>
    </location>
</feature>
<keyword evidence="1" id="KW-1133">Transmembrane helix</keyword>
<gene>
    <name evidence="2" type="ORF">Q8A70_26575</name>
</gene>
<dbReference type="InterPro" id="IPR016035">
    <property type="entry name" value="Acyl_Trfase/lysoPLipase"/>
</dbReference>
<dbReference type="SUPFAM" id="SSF52151">
    <property type="entry name" value="FabD/lysophospholipase-like"/>
    <property type="match status" value="1"/>
</dbReference>
<accession>A0ABU0YU91</accession>
<feature type="transmembrane region" description="Helical" evidence="1">
    <location>
        <begin position="387"/>
        <end position="406"/>
    </location>
</feature>
<keyword evidence="1" id="KW-0472">Membrane</keyword>
<protein>
    <recommendedName>
        <fullName evidence="4">PNPLA domain-containing protein</fullName>
    </recommendedName>
</protein>
<feature type="transmembrane region" description="Helical" evidence="1">
    <location>
        <begin position="418"/>
        <end position="441"/>
    </location>
</feature>
<proteinExistence type="predicted"/>
<organism evidence="2 3">
    <name type="scientific">Dongia sedimenti</name>
    <dbReference type="NCBI Taxonomy" id="3064282"/>
    <lineage>
        <taxon>Bacteria</taxon>
        <taxon>Pseudomonadati</taxon>
        <taxon>Pseudomonadota</taxon>
        <taxon>Alphaproteobacteria</taxon>
        <taxon>Rhodospirillales</taxon>
        <taxon>Dongiaceae</taxon>
        <taxon>Dongia</taxon>
    </lineage>
</organism>